<comment type="caution">
    <text evidence="2">The sequence shown here is derived from an EMBL/GenBank/DDBJ whole genome shotgun (WGS) entry which is preliminary data.</text>
</comment>
<sequence length="101" mass="11582">MPKKVKTLTFMGVLRSHNFQYSAQLKFWLLIASIIIHRRGRKLREMEKEMISNGGGSSGGGNDRSNQMPDRKSQTTAPSITTIHHRAWQEFIAENLKNNKK</sequence>
<protein>
    <submittedName>
        <fullName evidence="2">Uncharacterized protein</fullName>
    </submittedName>
</protein>
<evidence type="ECO:0000256" key="1">
    <source>
        <dbReference type="SAM" id="MobiDB-lite"/>
    </source>
</evidence>
<proteinExistence type="predicted"/>
<evidence type="ECO:0000313" key="2">
    <source>
        <dbReference type="EMBL" id="KAI0507755.1"/>
    </source>
</evidence>
<organism evidence="2 3">
    <name type="scientific">Dendrobium nobile</name>
    <name type="common">Orchid</name>
    <dbReference type="NCBI Taxonomy" id="94219"/>
    <lineage>
        <taxon>Eukaryota</taxon>
        <taxon>Viridiplantae</taxon>
        <taxon>Streptophyta</taxon>
        <taxon>Embryophyta</taxon>
        <taxon>Tracheophyta</taxon>
        <taxon>Spermatophyta</taxon>
        <taxon>Magnoliopsida</taxon>
        <taxon>Liliopsida</taxon>
        <taxon>Asparagales</taxon>
        <taxon>Orchidaceae</taxon>
        <taxon>Epidendroideae</taxon>
        <taxon>Malaxideae</taxon>
        <taxon>Dendrobiinae</taxon>
        <taxon>Dendrobium</taxon>
    </lineage>
</organism>
<name>A0A8T3BA56_DENNO</name>
<evidence type="ECO:0000313" key="3">
    <source>
        <dbReference type="Proteomes" id="UP000829196"/>
    </source>
</evidence>
<accession>A0A8T3BA56</accession>
<feature type="compositionally biased region" description="Gly residues" evidence="1">
    <location>
        <begin position="53"/>
        <end position="62"/>
    </location>
</feature>
<feature type="compositionally biased region" description="Polar residues" evidence="1">
    <location>
        <begin position="63"/>
        <end position="80"/>
    </location>
</feature>
<feature type="region of interest" description="Disordered" evidence="1">
    <location>
        <begin position="47"/>
        <end position="80"/>
    </location>
</feature>
<dbReference type="AlphaFoldDB" id="A0A8T3BA56"/>
<reference evidence="2" key="1">
    <citation type="journal article" date="2022" name="Front. Genet.">
        <title>Chromosome-Scale Assembly of the Dendrobium nobile Genome Provides Insights Into the Molecular Mechanism of the Biosynthesis of the Medicinal Active Ingredient of Dendrobium.</title>
        <authorList>
            <person name="Xu Q."/>
            <person name="Niu S.-C."/>
            <person name="Li K.-L."/>
            <person name="Zheng P.-J."/>
            <person name="Zhang X.-J."/>
            <person name="Jia Y."/>
            <person name="Liu Y."/>
            <person name="Niu Y.-X."/>
            <person name="Yu L.-H."/>
            <person name="Chen D.-F."/>
            <person name="Zhang G.-Q."/>
        </authorList>
    </citation>
    <scope>NUCLEOTIDE SEQUENCE</scope>
    <source>
        <tissue evidence="2">Leaf</tissue>
    </source>
</reference>
<dbReference type="Proteomes" id="UP000829196">
    <property type="component" value="Unassembled WGS sequence"/>
</dbReference>
<keyword evidence="3" id="KW-1185">Reference proteome</keyword>
<dbReference type="EMBL" id="JAGYWB010000010">
    <property type="protein sequence ID" value="KAI0507755.1"/>
    <property type="molecule type" value="Genomic_DNA"/>
</dbReference>
<gene>
    <name evidence="2" type="ORF">KFK09_013883</name>
</gene>